<comment type="caution">
    <text evidence="2">The sequence shown here is derived from an EMBL/GenBank/DDBJ whole genome shotgun (WGS) entry which is preliminary data.</text>
</comment>
<name>A0ABN9VM55_9DINO</name>
<gene>
    <name evidence="2" type="ORF">PCOR1329_LOCUS58239</name>
</gene>
<dbReference type="EMBL" id="CAUYUJ010017216">
    <property type="protein sequence ID" value="CAK0872902.1"/>
    <property type="molecule type" value="Genomic_DNA"/>
</dbReference>
<evidence type="ECO:0000313" key="3">
    <source>
        <dbReference type="Proteomes" id="UP001189429"/>
    </source>
</evidence>
<protein>
    <submittedName>
        <fullName evidence="2">Uncharacterized protein</fullName>
    </submittedName>
</protein>
<accession>A0ABN9VM55</accession>
<proteinExistence type="predicted"/>
<feature type="region of interest" description="Disordered" evidence="1">
    <location>
        <begin position="343"/>
        <end position="363"/>
    </location>
</feature>
<sequence length="853" mass="91939">MDLLDLGLEDLLTAEGSSANGDLAGADAISIGTGTDISGTSKSTRAAPKPKGCSKAAGTYTNCNVCGSTDMARGMKQCKDHNKLLKAFCELREKAPEHPPSEFAALVCEFEQKYPAGGRGKKRGHTSASTAELVQKHTHTSGVQRGLRNVKMHEEEWMHLRVEIQRYPRAEAAAAWKAVKAAISPDLTDQKGPAHSPYRQPMPKEEYVDNYEDISQGNQLCVRPVKKAKADVAAVESMQEELSKDLPAFSNKIFSGVGGSVAGVLSQAGLSGPSQSEIRPGDKNVFSKQIAAAIAEKPPQEETKRRKDVDVEVIRNRALEKLGSVRDKLIEKKNLAIAAREKAIQNSTDSEGKSRADSSSASTIPGLSAVLQTMTGRALLLQTFIQAIGNMGPDAQEPDGAPQTKPEAPELLLGEPFVKAVLEEAGYDFGKKTYPDTMQDGAAKKLTIIQKYFVDKKVLQQALETRLANGGALPFESDQVQNVQPISYFDVMGSCCVPGAKTVDDIKLVDESCNLSRDLAGNLIAFAKKSADEASSFVDRSDKKSNLAAKKASASAETKAAAKKKGESPAKAIQSNTLFDSSHACIKAMQYYATVEDFSKAKSSGKHDATAPHFIESMPRATDAMKGLGVKAALGVFKIQYPVSHQKEEGKGQTAYNGTGQDALREILLEGVGHSASIPELWKGAPTERVFMQVMIYGCTAAMAPLTGPERLGLASGRYQESGVREVIATSVHSLLKFADSVGIVRSEKHGYFDFMSHVAGNLKEDSSMLDKYLEEGGQLLKAKMVAGTYLYMPMGYVVIERTLGDANSYGIRVAVFDKSPETKAGLNEMLKQMDTSNDDSLVKFWKAVQTHM</sequence>
<evidence type="ECO:0000313" key="2">
    <source>
        <dbReference type="EMBL" id="CAK0872902.1"/>
    </source>
</evidence>
<evidence type="ECO:0000256" key="1">
    <source>
        <dbReference type="SAM" id="MobiDB-lite"/>
    </source>
</evidence>
<reference evidence="2" key="1">
    <citation type="submission" date="2023-10" db="EMBL/GenBank/DDBJ databases">
        <authorList>
            <person name="Chen Y."/>
            <person name="Shah S."/>
            <person name="Dougan E. K."/>
            <person name="Thang M."/>
            <person name="Chan C."/>
        </authorList>
    </citation>
    <scope>NUCLEOTIDE SEQUENCE [LARGE SCALE GENOMIC DNA]</scope>
</reference>
<feature type="region of interest" description="Disordered" evidence="1">
    <location>
        <begin position="117"/>
        <end position="143"/>
    </location>
</feature>
<dbReference type="Proteomes" id="UP001189429">
    <property type="component" value="Unassembled WGS sequence"/>
</dbReference>
<keyword evidence="3" id="KW-1185">Reference proteome</keyword>
<organism evidence="2 3">
    <name type="scientific">Prorocentrum cordatum</name>
    <dbReference type="NCBI Taxonomy" id="2364126"/>
    <lineage>
        <taxon>Eukaryota</taxon>
        <taxon>Sar</taxon>
        <taxon>Alveolata</taxon>
        <taxon>Dinophyceae</taxon>
        <taxon>Prorocentrales</taxon>
        <taxon>Prorocentraceae</taxon>
        <taxon>Prorocentrum</taxon>
    </lineage>
</organism>